<dbReference type="CDD" id="cd05402">
    <property type="entry name" value="NT_PAP_TUTase"/>
    <property type="match status" value="1"/>
</dbReference>
<dbReference type="GO" id="GO:0031123">
    <property type="term" value="P:RNA 3'-end processing"/>
    <property type="evidence" value="ECO:0007669"/>
    <property type="project" value="TreeGrafter"/>
</dbReference>
<protein>
    <recommendedName>
        <fullName evidence="2">Poly(A) RNA polymerase mitochondrial-like central palm domain-containing protein</fullName>
    </recommendedName>
</protein>
<dbReference type="GO" id="GO:0016779">
    <property type="term" value="F:nucleotidyltransferase activity"/>
    <property type="evidence" value="ECO:0007669"/>
    <property type="project" value="UniProtKB-ARBA"/>
</dbReference>
<evidence type="ECO:0000259" key="2">
    <source>
        <dbReference type="Pfam" id="PF22600"/>
    </source>
</evidence>
<accession>A0A8H7UYX0</accession>
<dbReference type="AlphaFoldDB" id="A0A8H7UYX0"/>
<keyword evidence="4" id="KW-1185">Reference proteome</keyword>
<feature type="compositionally biased region" description="Basic residues" evidence="1">
    <location>
        <begin position="509"/>
        <end position="523"/>
    </location>
</feature>
<sequence length="547" mass="64126">MLSINYCIDILELIYERANYSPQKCARFQDLEHEMYWENPKHLIDIKSRFCGFDSFMYYCLRNEPVFNAFYECFGKGFVFVEAEDYYENGFDGHECNDCVFEDTLFVLIDHNKFYSREHQTKKIASLRLENQLFKFYEENAMTEKTVRDRNLVIDKITEMIQASWTDLPFRVDYFGSTRTNLASDDSDLDITIAIPPFINSSREELKVLKNRQNSIFNMHSLASKLRNIGMVDILAIQNANVPICKFTDPQTGLQCDINASSSLGVENSQLIDDYRKLDKRVGPFLYALKYFVKQRDINDNQRGTLSSYAYCLLGLHYLMNYNHNSPIIPNLQNFISNYDDCPGLGCKFDNANYYVEKHQVRYHNCVRVMSDSKYQMNKKSRQQSPAYARWDGYCLDNLGEIMLSFFKWASKIENLTKHMSVRFCPQEIPNPPKKWFKKSMVIQDPFIVSRNVAQSCSEQGLNRILFEFERAANLLEESNMTFIEMCNSRSNPQSNNSTAVEIPLHIKPQNRKNQRNKFRNRGRNNDQNFRGNPNNQNAEFLGFMQL</sequence>
<dbReference type="SUPFAM" id="SSF81301">
    <property type="entry name" value="Nucleotidyltransferase"/>
    <property type="match status" value="1"/>
</dbReference>
<dbReference type="InterPro" id="IPR054708">
    <property type="entry name" value="MTPAP-like_central"/>
</dbReference>
<proteinExistence type="predicted"/>
<dbReference type="OrthoDB" id="2274644at2759"/>
<dbReference type="Proteomes" id="UP000650833">
    <property type="component" value="Unassembled WGS sequence"/>
</dbReference>
<dbReference type="Gene3D" id="1.10.1410.10">
    <property type="match status" value="1"/>
</dbReference>
<name>A0A8H7UYX0_9FUNG</name>
<feature type="region of interest" description="Disordered" evidence="1">
    <location>
        <begin position="507"/>
        <end position="537"/>
    </location>
</feature>
<organism evidence="3 4">
    <name type="scientific">Mucor plumbeus</name>
    <dbReference type="NCBI Taxonomy" id="97098"/>
    <lineage>
        <taxon>Eukaryota</taxon>
        <taxon>Fungi</taxon>
        <taxon>Fungi incertae sedis</taxon>
        <taxon>Mucoromycota</taxon>
        <taxon>Mucoromycotina</taxon>
        <taxon>Mucoromycetes</taxon>
        <taxon>Mucorales</taxon>
        <taxon>Mucorineae</taxon>
        <taxon>Mucoraceae</taxon>
        <taxon>Mucor</taxon>
    </lineage>
</organism>
<feature type="compositionally biased region" description="Polar residues" evidence="1">
    <location>
        <begin position="527"/>
        <end position="537"/>
    </location>
</feature>
<dbReference type="GO" id="GO:0010605">
    <property type="term" value="P:negative regulation of macromolecule metabolic process"/>
    <property type="evidence" value="ECO:0007669"/>
    <property type="project" value="UniProtKB-ARBA"/>
</dbReference>
<dbReference type="Pfam" id="PF22600">
    <property type="entry name" value="MTPAP-like_central"/>
    <property type="match status" value="1"/>
</dbReference>
<evidence type="ECO:0000313" key="4">
    <source>
        <dbReference type="Proteomes" id="UP000650833"/>
    </source>
</evidence>
<dbReference type="EMBL" id="JAEPRC010000216">
    <property type="protein sequence ID" value="KAG2203826.1"/>
    <property type="molecule type" value="Genomic_DNA"/>
</dbReference>
<dbReference type="SUPFAM" id="SSF81631">
    <property type="entry name" value="PAP/OAS1 substrate-binding domain"/>
    <property type="match status" value="1"/>
</dbReference>
<evidence type="ECO:0000313" key="3">
    <source>
        <dbReference type="EMBL" id="KAG2203826.1"/>
    </source>
</evidence>
<dbReference type="PANTHER" id="PTHR12271:SF40">
    <property type="entry name" value="POLY(A) RNA POLYMERASE GLD2"/>
    <property type="match status" value="1"/>
</dbReference>
<evidence type="ECO:0000256" key="1">
    <source>
        <dbReference type="SAM" id="MobiDB-lite"/>
    </source>
</evidence>
<dbReference type="PANTHER" id="PTHR12271">
    <property type="entry name" value="POLY A POLYMERASE CID PAP -RELATED"/>
    <property type="match status" value="1"/>
</dbReference>
<dbReference type="InterPro" id="IPR043519">
    <property type="entry name" value="NT_sf"/>
</dbReference>
<dbReference type="Gene3D" id="3.30.460.10">
    <property type="entry name" value="Beta Polymerase, domain 2"/>
    <property type="match status" value="1"/>
</dbReference>
<feature type="domain" description="Poly(A) RNA polymerase mitochondrial-like central palm" evidence="2">
    <location>
        <begin position="129"/>
        <end position="276"/>
    </location>
</feature>
<comment type="caution">
    <text evidence="3">The sequence shown here is derived from an EMBL/GenBank/DDBJ whole genome shotgun (WGS) entry which is preliminary data.</text>
</comment>
<reference evidence="3" key="1">
    <citation type="submission" date="2020-12" db="EMBL/GenBank/DDBJ databases">
        <title>Metabolic potential, ecology and presence of endohyphal bacteria is reflected in genomic diversity of Mucoromycotina.</title>
        <authorList>
            <person name="Muszewska A."/>
            <person name="Okrasinska A."/>
            <person name="Steczkiewicz K."/>
            <person name="Drgas O."/>
            <person name="Orlowska M."/>
            <person name="Perlinska-Lenart U."/>
            <person name="Aleksandrzak-Piekarczyk T."/>
            <person name="Szatraj K."/>
            <person name="Zielenkiewicz U."/>
            <person name="Pilsyk S."/>
            <person name="Malc E."/>
            <person name="Mieczkowski P."/>
            <person name="Kruszewska J.S."/>
            <person name="Biernat P."/>
            <person name="Pawlowska J."/>
        </authorList>
    </citation>
    <scope>NUCLEOTIDE SEQUENCE</scope>
    <source>
        <strain evidence="3">CBS 226.32</strain>
    </source>
</reference>
<gene>
    <name evidence="3" type="ORF">INT46_008023</name>
</gene>